<feature type="domain" description="Chalcone/stilbene synthase N-terminal" evidence="4">
    <location>
        <begin position="13"/>
        <end position="227"/>
    </location>
</feature>
<keyword evidence="3" id="KW-0012">Acyltransferase</keyword>
<dbReference type="Proteomes" id="UP001327560">
    <property type="component" value="Chromosome 4"/>
</dbReference>
<dbReference type="SUPFAM" id="SSF53901">
    <property type="entry name" value="Thiolase-like"/>
    <property type="match status" value="2"/>
</dbReference>
<dbReference type="Pfam" id="PF00195">
    <property type="entry name" value="Chal_sti_synt_N"/>
    <property type="match status" value="1"/>
</dbReference>
<evidence type="ECO:0000259" key="5">
    <source>
        <dbReference type="Pfam" id="PF02797"/>
    </source>
</evidence>
<dbReference type="CDD" id="cd00831">
    <property type="entry name" value="CHS_like"/>
    <property type="match status" value="1"/>
</dbReference>
<dbReference type="InterPro" id="IPR016039">
    <property type="entry name" value="Thiolase-like"/>
</dbReference>
<dbReference type="PIRSF" id="PIRSF000451">
    <property type="entry name" value="PKS_III"/>
    <property type="match status" value="1"/>
</dbReference>
<dbReference type="PANTHER" id="PTHR11877">
    <property type="entry name" value="HYDROXYMETHYLGLUTARYL-COA SYNTHASE"/>
    <property type="match status" value="1"/>
</dbReference>
<feature type="active site" description="Acyl-thioester intermediate" evidence="2">
    <location>
        <position position="163"/>
    </location>
</feature>
<dbReference type="Pfam" id="PF02797">
    <property type="entry name" value="Chal_sti_synt_C"/>
    <property type="match status" value="1"/>
</dbReference>
<organism evidence="6 7">
    <name type="scientific">Canna indica</name>
    <name type="common">Indian-shot</name>
    <dbReference type="NCBI Taxonomy" id="4628"/>
    <lineage>
        <taxon>Eukaryota</taxon>
        <taxon>Viridiplantae</taxon>
        <taxon>Streptophyta</taxon>
        <taxon>Embryophyta</taxon>
        <taxon>Tracheophyta</taxon>
        <taxon>Spermatophyta</taxon>
        <taxon>Magnoliopsida</taxon>
        <taxon>Liliopsida</taxon>
        <taxon>Zingiberales</taxon>
        <taxon>Cannaceae</taxon>
        <taxon>Canna</taxon>
    </lineage>
</organism>
<dbReference type="InterPro" id="IPR001099">
    <property type="entry name" value="Chalcone/stilbene_synt_N"/>
</dbReference>
<dbReference type="FunFam" id="3.40.47.10:FF:000014">
    <property type="entry name" value="Chalcone synthase 1"/>
    <property type="match status" value="1"/>
</dbReference>
<evidence type="ECO:0000259" key="4">
    <source>
        <dbReference type="Pfam" id="PF00195"/>
    </source>
</evidence>
<dbReference type="Gene3D" id="3.40.47.10">
    <property type="match status" value="2"/>
</dbReference>
<dbReference type="GO" id="GO:0016747">
    <property type="term" value="F:acyltransferase activity, transferring groups other than amino-acyl groups"/>
    <property type="evidence" value="ECO:0007669"/>
    <property type="project" value="InterPro"/>
</dbReference>
<evidence type="ECO:0000313" key="6">
    <source>
        <dbReference type="EMBL" id="WOL05951.1"/>
    </source>
</evidence>
<keyword evidence="7" id="KW-1185">Reference proteome</keyword>
<evidence type="ECO:0008006" key="8">
    <source>
        <dbReference type="Google" id="ProtNLM"/>
    </source>
</evidence>
<dbReference type="AlphaFoldDB" id="A0AAQ3KI79"/>
<reference evidence="6 7" key="1">
    <citation type="submission" date="2023-10" db="EMBL/GenBank/DDBJ databases">
        <title>Chromosome-scale genome assembly provides insights into flower coloration mechanisms of Canna indica.</title>
        <authorList>
            <person name="Li C."/>
        </authorList>
    </citation>
    <scope>NUCLEOTIDE SEQUENCE [LARGE SCALE GENOMIC DNA]</scope>
    <source>
        <tissue evidence="6">Flower</tissue>
    </source>
</reference>
<keyword evidence="3" id="KW-0808">Transferase</keyword>
<dbReference type="GO" id="GO:0030639">
    <property type="term" value="P:polyketide biosynthetic process"/>
    <property type="evidence" value="ECO:0007669"/>
    <property type="project" value="TreeGrafter"/>
</dbReference>
<dbReference type="FunFam" id="3.40.47.10:FF:000025">
    <property type="entry name" value="Chalcone synthase 2"/>
    <property type="match status" value="1"/>
</dbReference>
<evidence type="ECO:0000313" key="7">
    <source>
        <dbReference type="Proteomes" id="UP001327560"/>
    </source>
</evidence>
<accession>A0AAQ3KI79</accession>
<gene>
    <name evidence="6" type="ORF">Cni_G14682</name>
</gene>
<evidence type="ECO:0000256" key="1">
    <source>
        <dbReference type="ARBA" id="ARBA00005531"/>
    </source>
</evidence>
<dbReference type="InterPro" id="IPR012328">
    <property type="entry name" value="Chalcone/stilbene_synt_C"/>
</dbReference>
<dbReference type="EMBL" id="CP136893">
    <property type="protein sequence ID" value="WOL05951.1"/>
    <property type="molecule type" value="Genomic_DNA"/>
</dbReference>
<evidence type="ECO:0000256" key="3">
    <source>
        <dbReference type="RuleBase" id="RU003633"/>
    </source>
</evidence>
<comment type="similarity">
    <text evidence="1 3">Belongs to the thiolase-like superfamily. Chalcone/stilbene synthases family.</text>
</comment>
<sequence>MGSNTEVLFTVKPRRKTTVLALGKAFPKQLVMQDLLVDSYFRHTNCSDPELKQKLTRLCKNTTVETRYVVLCEEILKNYPEIAMEGRPTLRQRLEIANQAVTDMAVEASRSCAEAWGRPLSAITHLVYVSSSEARFPSGDLHLARVLGLNPDVRRTMISFAGCCGGLTGLRVAKDIAENNPGGRVLLVTSETTIVGFRPPNVDRPYDLVGAALFGDGAGAVVLGVEPVPGVETPLFELCSALQQYLPGTEKVVEGRLTEDGIRFQLGRELPQVIADHVEEFCNKLMNEAAKERDEDADGGINYNDMFWAMHPGGPAILNKVESRLDLSPEKLSASRQALRDYGNASSSTIIYVLENIMEEIQKRKETGEKACEWGMILAFGPGVTFEGILARNLVL</sequence>
<name>A0AAQ3KI79_9LILI</name>
<dbReference type="InterPro" id="IPR011141">
    <property type="entry name" value="Polyketide_synthase_type-III"/>
</dbReference>
<feature type="domain" description="Chalcone/stilbene synthase C-terminal" evidence="5">
    <location>
        <begin position="237"/>
        <end position="393"/>
    </location>
</feature>
<dbReference type="PANTHER" id="PTHR11877:SF10">
    <property type="entry name" value="TYPE III POLYKETIDE SYNTHASE B"/>
    <property type="match status" value="1"/>
</dbReference>
<proteinExistence type="inferred from homology"/>
<evidence type="ECO:0000256" key="2">
    <source>
        <dbReference type="PIRSR" id="PIRSR000451-1"/>
    </source>
</evidence>
<protein>
    <recommendedName>
        <fullName evidence="8">Chalcone synthase</fullName>
    </recommendedName>
</protein>